<reference evidence="1" key="1">
    <citation type="submission" date="2024-07" db="EMBL/GenBank/DDBJ databases">
        <authorList>
            <person name="Kim Y.J."/>
            <person name="Jeong J.Y."/>
        </authorList>
    </citation>
    <scope>NUCLEOTIDE SEQUENCE</scope>
    <source>
        <strain evidence="1">GIHE-MW2</strain>
    </source>
</reference>
<accession>A0AAU8JET5</accession>
<dbReference type="EMBL" id="CP159837">
    <property type="protein sequence ID" value="XCM36690.1"/>
    <property type="molecule type" value="Genomic_DNA"/>
</dbReference>
<name>A0AAU8JET5_9CYAN</name>
<sequence>MNIVLPQQQVSIASANSESDRCRSASPYRGMDLALVSRDTENTRHVLVGALTTNHLLLQMPFSNG</sequence>
<evidence type="ECO:0000313" key="1">
    <source>
        <dbReference type="EMBL" id="XCM36690.1"/>
    </source>
</evidence>
<proteinExistence type="predicted"/>
<gene>
    <name evidence="1" type="ORF">ABWT76_005464</name>
</gene>
<dbReference type="AlphaFoldDB" id="A0AAU8JET5"/>
<organism evidence="1">
    <name type="scientific">Planktothricoides raciborskii GIHE-MW2</name>
    <dbReference type="NCBI Taxonomy" id="2792601"/>
    <lineage>
        <taxon>Bacteria</taxon>
        <taxon>Bacillati</taxon>
        <taxon>Cyanobacteriota</taxon>
        <taxon>Cyanophyceae</taxon>
        <taxon>Oscillatoriophycideae</taxon>
        <taxon>Oscillatoriales</taxon>
        <taxon>Oscillatoriaceae</taxon>
        <taxon>Planktothricoides</taxon>
    </lineage>
</organism>
<protein>
    <submittedName>
        <fullName evidence="1">Uncharacterized protein</fullName>
    </submittedName>
</protein>
<dbReference type="RefSeq" id="WP_156331863.1">
    <property type="nucleotide sequence ID" value="NZ_CP159837.1"/>
</dbReference>